<name>A0AAV5X0F3_9BILA</name>
<dbReference type="Proteomes" id="UP001432322">
    <property type="component" value="Unassembled WGS sequence"/>
</dbReference>
<evidence type="ECO:0000313" key="3">
    <source>
        <dbReference type="Proteomes" id="UP001432322"/>
    </source>
</evidence>
<feature type="compositionally biased region" description="Low complexity" evidence="1">
    <location>
        <begin position="22"/>
        <end position="39"/>
    </location>
</feature>
<organism evidence="2 3">
    <name type="scientific">Pristionchus fissidentatus</name>
    <dbReference type="NCBI Taxonomy" id="1538716"/>
    <lineage>
        <taxon>Eukaryota</taxon>
        <taxon>Metazoa</taxon>
        <taxon>Ecdysozoa</taxon>
        <taxon>Nematoda</taxon>
        <taxon>Chromadorea</taxon>
        <taxon>Rhabditida</taxon>
        <taxon>Rhabditina</taxon>
        <taxon>Diplogasteromorpha</taxon>
        <taxon>Diplogasteroidea</taxon>
        <taxon>Neodiplogasteridae</taxon>
        <taxon>Pristionchus</taxon>
    </lineage>
</organism>
<feature type="compositionally biased region" description="Basic and acidic residues" evidence="1">
    <location>
        <begin position="53"/>
        <end position="64"/>
    </location>
</feature>
<keyword evidence="3" id="KW-1185">Reference proteome</keyword>
<reference evidence="2" key="1">
    <citation type="submission" date="2023-10" db="EMBL/GenBank/DDBJ databases">
        <title>Genome assembly of Pristionchus species.</title>
        <authorList>
            <person name="Yoshida K."/>
            <person name="Sommer R.J."/>
        </authorList>
    </citation>
    <scope>NUCLEOTIDE SEQUENCE</scope>
    <source>
        <strain evidence="2">RS5133</strain>
    </source>
</reference>
<feature type="non-terminal residue" evidence="2">
    <location>
        <position position="1"/>
    </location>
</feature>
<feature type="region of interest" description="Disordered" evidence="1">
    <location>
        <begin position="22"/>
        <end position="64"/>
    </location>
</feature>
<gene>
    <name evidence="2" type="ORF">PFISCL1PPCAC_28876</name>
</gene>
<evidence type="ECO:0000313" key="2">
    <source>
        <dbReference type="EMBL" id="GMT37579.1"/>
    </source>
</evidence>
<accession>A0AAV5X0F3</accession>
<evidence type="ECO:0000256" key="1">
    <source>
        <dbReference type="SAM" id="MobiDB-lite"/>
    </source>
</evidence>
<protein>
    <submittedName>
        <fullName evidence="2">Uncharacterized protein</fullName>
    </submittedName>
</protein>
<dbReference type="AlphaFoldDB" id="A0AAV5X0F3"/>
<comment type="caution">
    <text evidence="2">The sequence shown here is derived from an EMBL/GenBank/DDBJ whole genome shotgun (WGS) entry which is preliminary data.</text>
</comment>
<sequence>DQNAFLHERPSKLIEVKDENWSISLSSASSGRTSGYASRAHSDSRGNSAEGEDSWREKERGNTR</sequence>
<dbReference type="EMBL" id="BTSY01000181">
    <property type="protein sequence ID" value="GMT37579.1"/>
    <property type="molecule type" value="Genomic_DNA"/>
</dbReference>
<proteinExistence type="predicted"/>